<organism evidence="1 2">
    <name type="scientific">Cupriavidus basilensis OR16</name>
    <dbReference type="NCBI Taxonomy" id="1127483"/>
    <lineage>
        <taxon>Bacteria</taxon>
        <taxon>Pseudomonadati</taxon>
        <taxon>Pseudomonadota</taxon>
        <taxon>Betaproteobacteria</taxon>
        <taxon>Burkholderiales</taxon>
        <taxon>Burkholderiaceae</taxon>
        <taxon>Cupriavidus</taxon>
    </lineage>
</organism>
<name>H1SB90_9BURK</name>
<dbReference type="EMBL" id="AHJE01000071">
    <property type="protein sequence ID" value="EHP40161.1"/>
    <property type="molecule type" value="Genomic_DNA"/>
</dbReference>
<dbReference type="PATRIC" id="fig|1127483.3.peg.5422"/>
<comment type="caution">
    <text evidence="1">The sequence shown here is derived from an EMBL/GenBank/DDBJ whole genome shotgun (WGS) entry which is preliminary data.</text>
</comment>
<dbReference type="InterPro" id="IPR023346">
    <property type="entry name" value="Lysozyme-like_dom_sf"/>
</dbReference>
<proteinExistence type="predicted"/>
<evidence type="ECO:0000313" key="1">
    <source>
        <dbReference type="EMBL" id="EHP40161.1"/>
    </source>
</evidence>
<reference evidence="1 2" key="1">
    <citation type="journal article" date="2012" name="J. Bacteriol.">
        <title>De Novo Genome Project of Cupriavidus basilensis OR16.</title>
        <authorList>
            <person name="Cserhati M."/>
            <person name="Kriszt B."/>
            <person name="Szoboszlay S."/>
            <person name="Toth A."/>
            <person name="Szabo I."/>
            <person name="Tancsics A."/>
            <person name="Nagy I."/>
            <person name="Horvath B."/>
            <person name="Nagy I."/>
            <person name="Kukolya J."/>
        </authorList>
    </citation>
    <scope>NUCLEOTIDE SEQUENCE [LARGE SCALE GENOMIC DNA]</scope>
    <source>
        <strain evidence="1 2">OR16</strain>
    </source>
</reference>
<dbReference type="Proteomes" id="UP000005808">
    <property type="component" value="Unassembled WGS sequence"/>
</dbReference>
<dbReference type="AlphaFoldDB" id="H1SB90"/>
<evidence type="ECO:0000313" key="2">
    <source>
        <dbReference type="Proteomes" id="UP000005808"/>
    </source>
</evidence>
<accession>H1SB90</accession>
<dbReference type="RefSeq" id="WP_006160952.1">
    <property type="nucleotide sequence ID" value="NZ_AHJE01000071.1"/>
</dbReference>
<dbReference type="SUPFAM" id="SSF53955">
    <property type="entry name" value="Lysozyme-like"/>
    <property type="match status" value="1"/>
</dbReference>
<dbReference type="OrthoDB" id="1242806at2"/>
<gene>
    <name evidence="1" type="ORF">OR16_27177</name>
</gene>
<dbReference type="Gene3D" id="1.10.530.10">
    <property type="match status" value="1"/>
</dbReference>
<protein>
    <submittedName>
        <fullName evidence="1">Chitinase-like protein</fullName>
    </submittedName>
</protein>
<sequence length="812" mass="90559">MATTTPQQPAKTPVKKLNFAYPFRKASEVPGKPSADFADQHEFHRLLRKEPGGAYAVSRKGLWHGGIHITDAGAGQSLDLKHGVRCMADGEVVAWRVNRTYLFSEIPAQGDKPAFSAYSSTGFALVRHVMEFPKDNTLPFFSLYMHLQDFASYEADKALPRPSYWTTWLRVTEAASDKPDASASGVGAPAEQTGLRVRTSKPGGTILGILPRGAQFSLLKREGNWGQIEAVHVSALVPPKVGGYVAPEAAEKRWIYLGKENGAYVVETVMPDTSLDRVVAPLKPVPINAGDLIGHIGRFDSLSERVSARMVHLEMFCDDSIQSFIETSRAWVTENGAKPKAWEQLALPADPTILRIDRRTTLYENPNQQGQDAPLTDVVQAYTLAELGQHTEKPYTETSEGSDGEKMRWWKVDSADVRRQAITGWVREQNFAGGRISREFAQRWVDFEVLHDPHDSTHTIFASTQAYIDYSTGADVPNTGAIDKISPLMQAVCRQLYATGDGSQAANDLCVASQDAWAAMRASRLIVKHESEWANPDKWTQLITEIEKKAGPDEAREAERKRIQALAWWDAVKEDFPALPAPQVFHIHPIGLVGNFGKGRFQFTLPMMQRLFPHANRDALQEVADELNAHLQAYKLDTPLRRTHFFAQVMQETGSSLTREEGFIWKASSLIATFSYFHHHPDQANAHGYHHVRPIKADGTSMNQADFEAIANGAYGGRAELGNGTYVSGDGWRYRGRGLKQLTGRANYRAFARWHAALQNEWPHEIIDFETNPDLLVQPKYAARSAAYFWVDRNLPEKADQGEAAAQKLMEK</sequence>